<dbReference type="InterPro" id="IPR032466">
    <property type="entry name" value="Metal_Hydrolase"/>
</dbReference>
<evidence type="ECO:0000259" key="2">
    <source>
        <dbReference type="Pfam" id="PF04909"/>
    </source>
</evidence>
<evidence type="ECO:0000256" key="1">
    <source>
        <dbReference type="ARBA" id="ARBA00023239"/>
    </source>
</evidence>
<dbReference type="PANTHER" id="PTHR21240">
    <property type="entry name" value="2-AMINO-3-CARBOXYLMUCONATE-6-SEMIALDEHYDE DECARBOXYLASE"/>
    <property type="match status" value="1"/>
</dbReference>
<gene>
    <name evidence="3" type="ORF">FPZ12_003520</name>
</gene>
<dbReference type="GO" id="GO:0019748">
    <property type="term" value="P:secondary metabolic process"/>
    <property type="evidence" value="ECO:0007669"/>
    <property type="project" value="TreeGrafter"/>
</dbReference>
<keyword evidence="4" id="KW-1185">Reference proteome</keyword>
<dbReference type="EMBL" id="VMNW02000003">
    <property type="protein sequence ID" value="KAA9166033.1"/>
    <property type="molecule type" value="Genomic_DNA"/>
</dbReference>
<sequence>MLDVHTHFFPRDLPPPSDQAVREGWPVLEAQGDQVRVFQRGKHVRTLGPSAWDAGARFEDMDRDEVVGQVVMPTPFTFLYDASAEIAGRYAREQNDRLAELIAAGQGRLFGLGAIPLQDPEAAVAEIKRLPGELGMHGVAIGTHAHRFQLHDKELDPVFAELEASGSAVFVHPWQPVAPERSCHHGLAFGLGRAIETELAVGSLLFGGVLDRHPALRICLAHGGAGVPALRGRLLNGWQRQHDAPPRDGPWQALRTLWADGLTYDPGALALAEDTFGPEHMVVGSDYPFAAMESPIAASYRLGAESLRLGGRWRDTTTRNALDFLGCTSAERARFPSTTKNGHAV</sequence>
<dbReference type="Pfam" id="PF04909">
    <property type="entry name" value="Amidohydro_2"/>
    <property type="match status" value="1"/>
</dbReference>
<dbReference type="OrthoDB" id="8673173at2"/>
<dbReference type="PANTHER" id="PTHR21240:SF28">
    <property type="entry name" value="ISO-OROTATE DECARBOXYLASE (EUROFUNG)"/>
    <property type="match status" value="1"/>
</dbReference>
<organism evidence="3 4">
    <name type="scientific">Amycolatopsis acidicola</name>
    <dbReference type="NCBI Taxonomy" id="2596893"/>
    <lineage>
        <taxon>Bacteria</taxon>
        <taxon>Bacillati</taxon>
        <taxon>Actinomycetota</taxon>
        <taxon>Actinomycetes</taxon>
        <taxon>Pseudonocardiales</taxon>
        <taxon>Pseudonocardiaceae</taxon>
        <taxon>Amycolatopsis</taxon>
    </lineage>
</organism>
<dbReference type="GO" id="GO:0016831">
    <property type="term" value="F:carboxy-lyase activity"/>
    <property type="evidence" value="ECO:0007669"/>
    <property type="project" value="InterPro"/>
</dbReference>
<feature type="domain" description="Amidohydrolase-related" evidence="2">
    <location>
        <begin position="3"/>
        <end position="300"/>
    </location>
</feature>
<protein>
    <submittedName>
        <fullName evidence="3">Amidohydrolase</fullName>
    </submittedName>
</protein>
<reference evidence="3" key="1">
    <citation type="submission" date="2019-09" db="EMBL/GenBank/DDBJ databases">
        <authorList>
            <person name="Teo W.F.A."/>
            <person name="Duangmal K."/>
        </authorList>
    </citation>
    <scope>NUCLEOTIDE SEQUENCE [LARGE SCALE GENOMIC DNA]</scope>
    <source>
        <strain evidence="3">K81G1</strain>
    </source>
</reference>
<dbReference type="InterPro" id="IPR006680">
    <property type="entry name" value="Amidohydro-rel"/>
</dbReference>
<dbReference type="Gene3D" id="3.20.20.140">
    <property type="entry name" value="Metal-dependent hydrolases"/>
    <property type="match status" value="1"/>
</dbReference>
<accession>A0A5N0VKJ7</accession>
<dbReference type="Proteomes" id="UP000319769">
    <property type="component" value="Unassembled WGS sequence"/>
</dbReference>
<proteinExistence type="predicted"/>
<comment type="caution">
    <text evidence="3">The sequence shown here is derived from an EMBL/GenBank/DDBJ whole genome shotgun (WGS) entry which is preliminary data.</text>
</comment>
<evidence type="ECO:0000313" key="4">
    <source>
        <dbReference type="Proteomes" id="UP000319769"/>
    </source>
</evidence>
<dbReference type="InterPro" id="IPR032465">
    <property type="entry name" value="ACMSD"/>
</dbReference>
<dbReference type="GO" id="GO:0016787">
    <property type="term" value="F:hydrolase activity"/>
    <property type="evidence" value="ECO:0007669"/>
    <property type="project" value="UniProtKB-KW"/>
</dbReference>
<dbReference type="SUPFAM" id="SSF51556">
    <property type="entry name" value="Metallo-dependent hydrolases"/>
    <property type="match status" value="1"/>
</dbReference>
<evidence type="ECO:0000313" key="3">
    <source>
        <dbReference type="EMBL" id="KAA9166033.1"/>
    </source>
</evidence>
<keyword evidence="1" id="KW-0456">Lyase</keyword>
<dbReference type="RefSeq" id="WP_144745514.1">
    <property type="nucleotide sequence ID" value="NZ_VMNW02000003.1"/>
</dbReference>
<dbReference type="GO" id="GO:0005737">
    <property type="term" value="C:cytoplasm"/>
    <property type="evidence" value="ECO:0007669"/>
    <property type="project" value="TreeGrafter"/>
</dbReference>
<dbReference type="AlphaFoldDB" id="A0A5N0VKJ7"/>
<name>A0A5N0VKJ7_9PSEU</name>